<dbReference type="Pfam" id="PF18758">
    <property type="entry name" value="KDZ"/>
    <property type="match status" value="1"/>
</dbReference>
<dbReference type="RefSeq" id="XP_001838539.2">
    <property type="nucleotide sequence ID" value="XM_001838487.2"/>
</dbReference>
<dbReference type="AlphaFoldDB" id="A8P3F6"/>
<evidence type="ECO:0000313" key="2">
    <source>
        <dbReference type="Proteomes" id="UP000001861"/>
    </source>
</evidence>
<dbReference type="VEuPathDB" id="FungiDB:CC1G_12790"/>
<name>A8P3F6_COPC7</name>
<dbReference type="Proteomes" id="UP000001861">
    <property type="component" value="Unassembled WGS sequence"/>
</dbReference>
<dbReference type="InParanoid" id="A8P3F6"/>
<dbReference type="KEGG" id="cci:CC1G_12790"/>
<protein>
    <recommendedName>
        <fullName evidence="3">CxC2-like cysteine cluster KDZ transposase-associated domain-containing protein</fullName>
    </recommendedName>
</protein>
<dbReference type="eggNOG" id="ENOG502SIXA">
    <property type="taxonomic scope" value="Eukaryota"/>
</dbReference>
<dbReference type="EMBL" id="AACS02000004">
    <property type="protein sequence ID" value="EAU83273.2"/>
    <property type="molecule type" value="Genomic_DNA"/>
</dbReference>
<dbReference type="PANTHER" id="PTHR33104">
    <property type="entry name" value="SI:DKEY-29D5.2"/>
    <property type="match status" value="1"/>
</dbReference>
<dbReference type="HOGENOM" id="CLU_003703_13_0_1"/>
<sequence>MTRKRKSRVVDSFDHEEHPTWIPRQEQRQRVEEHLAYETTISGGAVESQSFYTVPVSPGKQRAPGSAVTFDDILELADLADFFRTTADADEEYVDVASSGRHKKTRTFASDHPFLGFIDQDRYNQFLRMIHVWRHVRQLKRAGRGHDTSGSWGSRPGSCAVLCPACPYPGINLPMDWENTAPDKRYVHSLFLALDANFRLKRKDVSSDENDPGLNHRYAYVVDERQFKTFLSQHGSLIEDDKSTCNNHDAIKSASIRGGRGTAASGVGTAQCSRHDMSRPLGVGDLQKGERYVNMDYFFICTLLFNTPPWVVVSYDIACQWSKNLRARLQVYPDYLTSAVSNVDFVFLIPKFHLPAHVAKCRSSFSFNFTRGAGRTDGEAPERTWAAINKLASSFKEMGPGSRRDGMDDHYGDRNWTKVVAMATTLWDRAQEALIKRTEKVEAFRDFSSALETSTKDWGAMVRAWEADNSKPNPYESSSTHMTASAVRLELAEEDESARKEGRLVSAHAEVTPSVFIMQGIELEEAQRRLRYEFNALGDHSTDLQRAKVTQRSTSVQRRIDAWMTLQNIFMPMVAGQRESETGPADTTFDIPLHLPSSVCSTMLLEARLLECEQRLRVAQAETALHDIRVLLLMRTQLWKSRKRHVSGTRQLTQSSALLAKIKEKLDRLTDKYRYCRTALVNLAVVTKDLSWEGSLKPLCAVGDSVDAHIKSELRLEWCKTRARAHRWQEECMLLAEEMRRVLAFWNHEIDTWDRLASTLQVDPSVVTPDPSVTQNLDLEEIWRAEVDKLTKIRDGKVAFALRQAAIRREMVRAAEKKWGNVRDLLTVFEGRSGFELVEVDLDTTNAPSAGA</sequence>
<dbReference type="OrthoDB" id="3257338at2759"/>
<proteinExistence type="predicted"/>
<dbReference type="InterPro" id="IPR040521">
    <property type="entry name" value="KDZ"/>
</dbReference>
<dbReference type="PANTHER" id="PTHR33104:SF2">
    <property type="entry name" value="CXC3 LIKE CYSTEINE CLUSTER DOMAIN-CONTAINING PROTEIN"/>
    <property type="match status" value="1"/>
</dbReference>
<reference evidence="1 2" key="1">
    <citation type="journal article" date="2010" name="Proc. Natl. Acad. Sci. U.S.A.">
        <title>Insights into evolution of multicellular fungi from the assembled chromosomes of the mushroom Coprinopsis cinerea (Coprinus cinereus).</title>
        <authorList>
            <person name="Stajich J.E."/>
            <person name="Wilke S.K."/>
            <person name="Ahren D."/>
            <person name="Au C.H."/>
            <person name="Birren B.W."/>
            <person name="Borodovsky M."/>
            <person name="Burns C."/>
            <person name="Canback B."/>
            <person name="Casselton L.A."/>
            <person name="Cheng C.K."/>
            <person name="Deng J."/>
            <person name="Dietrich F.S."/>
            <person name="Fargo D.C."/>
            <person name="Farman M.L."/>
            <person name="Gathman A.C."/>
            <person name="Goldberg J."/>
            <person name="Guigo R."/>
            <person name="Hoegger P.J."/>
            <person name="Hooker J.B."/>
            <person name="Huggins A."/>
            <person name="James T.Y."/>
            <person name="Kamada T."/>
            <person name="Kilaru S."/>
            <person name="Kodira C."/>
            <person name="Kues U."/>
            <person name="Kupfer D."/>
            <person name="Kwan H.S."/>
            <person name="Lomsadze A."/>
            <person name="Li W."/>
            <person name="Lilly W.W."/>
            <person name="Ma L.J."/>
            <person name="Mackey A.J."/>
            <person name="Manning G."/>
            <person name="Martin F."/>
            <person name="Muraguchi H."/>
            <person name="Natvig D.O."/>
            <person name="Palmerini H."/>
            <person name="Ramesh M.A."/>
            <person name="Rehmeyer C.J."/>
            <person name="Roe B.A."/>
            <person name="Shenoy N."/>
            <person name="Stanke M."/>
            <person name="Ter-Hovhannisyan V."/>
            <person name="Tunlid A."/>
            <person name="Velagapudi R."/>
            <person name="Vision T.J."/>
            <person name="Zeng Q."/>
            <person name="Zolan M.E."/>
            <person name="Pukkila P.J."/>
        </authorList>
    </citation>
    <scope>NUCLEOTIDE SEQUENCE [LARGE SCALE GENOMIC DNA]</scope>
    <source>
        <strain evidence="2">Okayama-7 / 130 / ATCC MYA-4618 / FGSC 9003</strain>
    </source>
</reference>
<comment type="caution">
    <text evidence="1">The sequence shown here is derived from an EMBL/GenBank/DDBJ whole genome shotgun (WGS) entry which is preliminary data.</text>
</comment>
<organism evidence="1 2">
    <name type="scientific">Coprinopsis cinerea (strain Okayama-7 / 130 / ATCC MYA-4618 / FGSC 9003)</name>
    <name type="common">Inky cap fungus</name>
    <name type="synonym">Hormographiella aspergillata</name>
    <dbReference type="NCBI Taxonomy" id="240176"/>
    <lineage>
        <taxon>Eukaryota</taxon>
        <taxon>Fungi</taxon>
        <taxon>Dikarya</taxon>
        <taxon>Basidiomycota</taxon>
        <taxon>Agaricomycotina</taxon>
        <taxon>Agaricomycetes</taxon>
        <taxon>Agaricomycetidae</taxon>
        <taxon>Agaricales</taxon>
        <taxon>Agaricineae</taxon>
        <taxon>Psathyrellaceae</taxon>
        <taxon>Coprinopsis</taxon>
    </lineage>
</organism>
<accession>A8P3F6</accession>
<dbReference type="GeneID" id="6015136"/>
<keyword evidence="2" id="KW-1185">Reference proteome</keyword>
<evidence type="ECO:0008006" key="3">
    <source>
        <dbReference type="Google" id="ProtNLM"/>
    </source>
</evidence>
<dbReference type="OMA" id="WCKSHAR"/>
<evidence type="ECO:0000313" key="1">
    <source>
        <dbReference type="EMBL" id="EAU83273.2"/>
    </source>
</evidence>
<gene>
    <name evidence="1" type="ORF">CC1G_12790</name>
</gene>